<evidence type="ECO:0000313" key="2">
    <source>
        <dbReference type="EMBL" id="AQZ99532.1"/>
    </source>
</evidence>
<evidence type="ECO:0008006" key="6">
    <source>
        <dbReference type="Google" id="ProtNLM"/>
    </source>
</evidence>
<sequence>MKQRLWQAMGAVAAVLALAGCASADKKGGTEAVVQVNVDNARRVTDIGFAPQAVECGLVAHCPTLGVQWSSETPNRAILLVGTRGGKAKVESLEFNARPHAPLRVRSLAKQGSDLPGVTAFVVPMDTIERVAFGKDAWVRLYTDDGVIEELMHNGERSSRASDAFKRLVYEAYKGTDKEAPQGLLQMFGGDKPYTPNYDK</sequence>
<dbReference type="RefSeq" id="WP_054067220.1">
    <property type="nucleotide sequence ID" value="NZ_CATYED010000013.1"/>
</dbReference>
<feature type="chain" id="PRO_5036299335" description="Lipoprotein" evidence="1">
    <location>
        <begin position="25"/>
        <end position="200"/>
    </location>
</feature>
<dbReference type="AlphaFoldDB" id="A0A0W7YX55"/>
<evidence type="ECO:0000256" key="1">
    <source>
        <dbReference type="SAM" id="SignalP"/>
    </source>
</evidence>
<gene>
    <name evidence="3" type="ORF">AS359_06390</name>
    <name evidence="2" type="ORF">B5M06_16010</name>
</gene>
<name>A0A0W7YX55_9BURK</name>
<dbReference type="EMBL" id="CP020121">
    <property type="protein sequence ID" value="AQZ99532.1"/>
    <property type="molecule type" value="Genomic_DNA"/>
</dbReference>
<accession>A0A1V3TNC2</accession>
<dbReference type="Proteomes" id="UP000242792">
    <property type="component" value="Chromosome"/>
</dbReference>
<organism evidence="3 4">
    <name type="scientific">Comamonas kerstersii</name>
    <dbReference type="NCBI Taxonomy" id="225992"/>
    <lineage>
        <taxon>Bacteria</taxon>
        <taxon>Pseudomonadati</taxon>
        <taxon>Pseudomonadota</taxon>
        <taxon>Betaproteobacteria</taxon>
        <taxon>Burkholderiales</taxon>
        <taxon>Comamonadaceae</taxon>
        <taxon>Comamonas</taxon>
    </lineage>
</organism>
<dbReference type="Proteomes" id="UP000053300">
    <property type="component" value="Unassembled WGS sequence"/>
</dbReference>
<evidence type="ECO:0000313" key="3">
    <source>
        <dbReference type="EMBL" id="KUF39674.1"/>
    </source>
</evidence>
<proteinExistence type="predicted"/>
<reference evidence="3 4" key="1">
    <citation type="submission" date="2015-12" db="EMBL/GenBank/DDBJ databases">
        <title>Complete genome sequence of a multi-drug resistant strain Acidovorax sp. 12322-1.</title>
        <authorList>
            <person name="Ming D."/>
            <person name="Wang M."/>
            <person name="Hu S."/>
            <person name="Zhou Y."/>
            <person name="Jiang T."/>
        </authorList>
    </citation>
    <scope>NUCLEOTIDE SEQUENCE [LARGE SCALE GENOMIC DNA]</scope>
    <source>
        <strain evidence="3 4">12322-1</strain>
    </source>
</reference>
<protein>
    <recommendedName>
        <fullName evidence="6">Lipoprotein</fullName>
    </recommendedName>
</protein>
<feature type="signal peptide" evidence="1">
    <location>
        <begin position="1"/>
        <end position="24"/>
    </location>
</feature>
<dbReference type="EMBL" id="LPXH01000035">
    <property type="protein sequence ID" value="KUF39674.1"/>
    <property type="molecule type" value="Genomic_DNA"/>
</dbReference>
<dbReference type="KEGG" id="cke:B5M06_16010"/>
<keyword evidence="4" id="KW-1185">Reference proteome</keyword>
<dbReference type="OrthoDB" id="9923786at2"/>
<evidence type="ECO:0000313" key="4">
    <source>
        <dbReference type="Proteomes" id="UP000053300"/>
    </source>
</evidence>
<reference evidence="2 5" key="2">
    <citation type="submission" date="2017-03" db="EMBL/GenBank/DDBJ databases">
        <title>Rapid Whole Genome Sequencing of Comamonas kerstersii Causing Continuous ambulatory Peritoneal Dialysis-Associated Peritonitis.</title>
        <authorList>
            <person name="Zheng B."/>
        </authorList>
    </citation>
    <scope>NUCLEOTIDE SEQUENCE [LARGE SCALE GENOMIC DNA]</scope>
    <source>
        <strain evidence="2 5">8943</strain>
    </source>
</reference>
<keyword evidence="1" id="KW-0732">Signal</keyword>
<dbReference type="PROSITE" id="PS51257">
    <property type="entry name" value="PROKAR_LIPOPROTEIN"/>
    <property type="match status" value="1"/>
</dbReference>
<accession>A0A0W7YX55</accession>
<dbReference type="GeneID" id="83040809"/>
<accession>A0A1V0BI53</accession>
<evidence type="ECO:0000313" key="5">
    <source>
        <dbReference type="Proteomes" id="UP000242792"/>
    </source>
</evidence>